<dbReference type="SMART" id="SM00894">
    <property type="entry name" value="Excalibur"/>
    <property type="match status" value="1"/>
</dbReference>
<evidence type="ECO:0000313" key="3">
    <source>
        <dbReference type="EMBL" id="KKO03709.1"/>
    </source>
</evidence>
<reference evidence="3" key="1">
    <citation type="journal article" date="2015" name="Nature">
        <title>Complex archaea that bridge the gap between prokaryotes and eukaryotes.</title>
        <authorList>
            <person name="Spang A."/>
            <person name="Saw J.H."/>
            <person name="Jorgensen S.L."/>
            <person name="Zaremba-Niedzwiedzka K."/>
            <person name="Martijn J."/>
            <person name="Lind A.E."/>
            <person name="van Eijk R."/>
            <person name="Schleper C."/>
            <person name="Guy L."/>
            <person name="Ettema T.J."/>
        </authorList>
    </citation>
    <scope>NUCLEOTIDE SEQUENCE</scope>
</reference>
<evidence type="ECO:0000259" key="2">
    <source>
        <dbReference type="SMART" id="SM00894"/>
    </source>
</evidence>
<feature type="domain" description="Excalibur calcium-binding" evidence="2">
    <location>
        <begin position="58"/>
        <end position="93"/>
    </location>
</feature>
<dbReference type="EMBL" id="LAZR01000025">
    <property type="protein sequence ID" value="KKO03709.1"/>
    <property type="molecule type" value="Genomic_DNA"/>
</dbReference>
<proteinExistence type="predicted"/>
<gene>
    <name evidence="3" type="ORF">LCGC14_0091360</name>
</gene>
<accession>A0A0F9YGY4</accession>
<organism evidence="3">
    <name type="scientific">marine sediment metagenome</name>
    <dbReference type="NCBI Taxonomy" id="412755"/>
    <lineage>
        <taxon>unclassified sequences</taxon>
        <taxon>metagenomes</taxon>
        <taxon>ecological metagenomes</taxon>
    </lineage>
</organism>
<feature type="compositionally biased region" description="Polar residues" evidence="1">
    <location>
        <begin position="36"/>
        <end position="53"/>
    </location>
</feature>
<feature type="region of interest" description="Disordered" evidence="1">
    <location>
        <begin position="28"/>
        <end position="57"/>
    </location>
</feature>
<name>A0A0F9YGY4_9ZZZZ</name>
<dbReference type="InterPro" id="IPR008613">
    <property type="entry name" value="Excalibur_Ca-bd_domain"/>
</dbReference>
<dbReference type="Pfam" id="PF05901">
    <property type="entry name" value="Excalibur"/>
    <property type="match status" value="1"/>
</dbReference>
<sequence length="98" mass="11184">MKKLLFFALVIFAGWKIYTEKLQPQNPEFAGHRSEVTNQASSNRVTPTPSKPSFTCDGRQHCSQMHSRAEAEFFVRNCPNTKMDGDRDGIPCENDSRF</sequence>
<protein>
    <recommendedName>
        <fullName evidence="2">Excalibur calcium-binding domain-containing protein</fullName>
    </recommendedName>
</protein>
<dbReference type="AlphaFoldDB" id="A0A0F9YGY4"/>
<comment type="caution">
    <text evidence="3">The sequence shown here is derived from an EMBL/GenBank/DDBJ whole genome shotgun (WGS) entry which is preliminary data.</text>
</comment>
<evidence type="ECO:0000256" key="1">
    <source>
        <dbReference type="SAM" id="MobiDB-lite"/>
    </source>
</evidence>